<dbReference type="EMBL" id="KK120000">
    <property type="protein sequence ID" value="KFM77306.1"/>
    <property type="molecule type" value="Genomic_DNA"/>
</dbReference>
<evidence type="ECO:0000313" key="2">
    <source>
        <dbReference type="EMBL" id="KFM77306.1"/>
    </source>
</evidence>
<organism evidence="2 3">
    <name type="scientific">Stegodyphus mimosarum</name>
    <name type="common">African social velvet spider</name>
    <dbReference type="NCBI Taxonomy" id="407821"/>
    <lineage>
        <taxon>Eukaryota</taxon>
        <taxon>Metazoa</taxon>
        <taxon>Ecdysozoa</taxon>
        <taxon>Arthropoda</taxon>
        <taxon>Chelicerata</taxon>
        <taxon>Arachnida</taxon>
        <taxon>Araneae</taxon>
        <taxon>Araneomorphae</taxon>
        <taxon>Entelegynae</taxon>
        <taxon>Eresoidea</taxon>
        <taxon>Eresidae</taxon>
        <taxon>Stegodyphus</taxon>
    </lineage>
</organism>
<protein>
    <recommendedName>
        <fullName evidence="1">Transposable element P transposase-like RNase H domain-containing protein</fullName>
    </recommendedName>
</protein>
<keyword evidence="3" id="KW-1185">Reference proteome</keyword>
<feature type="domain" description="Transposable element P transposase-like RNase H" evidence="1">
    <location>
        <begin position="1"/>
        <end position="62"/>
    </location>
</feature>
<feature type="non-terminal residue" evidence="2">
    <location>
        <position position="104"/>
    </location>
</feature>
<evidence type="ECO:0000313" key="3">
    <source>
        <dbReference type="Proteomes" id="UP000054359"/>
    </source>
</evidence>
<sequence>MVRGLCKKWKQVIGYFFSSHTTPGFTLYTLVMEVLSKLFDCGLTPVAVVRDGGANNVMCYKKAMKVTEERPYIECQDKKVFTLFDVPHLLKCLRNNFSKYDIKF</sequence>
<reference evidence="2 3" key="1">
    <citation type="submission" date="2013-11" db="EMBL/GenBank/DDBJ databases">
        <title>Genome sequencing of Stegodyphus mimosarum.</title>
        <authorList>
            <person name="Bechsgaard J."/>
        </authorList>
    </citation>
    <scope>NUCLEOTIDE SEQUENCE [LARGE SCALE GENOMIC DNA]</scope>
</reference>
<dbReference type="Pfam" id="PF21787">
    <property type="entry name" value="TNP-like_RNaseH_N"/>
    <property type="match status" value="1"/>
</dbReference>
<proteinExistence type="predicted"/>
<dbReference type="OMA" id="HNALVIM"/>
<dbReference type="InterPro" id="IPR048365">
    <property type="entry name" value="TNP-like_RNaseH_N"/>
</dbReference>
<gene>
    <name evidence="2" type="ORF">X975_25202</name>
</gene>
<dbReference type="AlphaFoldDB" id="A0A087UIW7"/>
<accession>A0A087UIW7</accession>
<evidence type="ECO:0000259" key="1">
    <source>
        <dbReference type="Pfam" id="PF21787"/>
    </source>
</evidence>
<dbReference type="OrthoDB" id="6432529at2759"/>
<name>A0A087UIW7_STEMI</name>
<dbReference type="Proteomes" id="UP000054359">
    <property type="component" value="Unassembled WGS sequence"/>
</dbReference>